<sequence length="141" mass="14678">MQAQKKKTGLVAFLVAVIFLVANLGLVPGSSAADGLNLSGISSVPFAALSSVPGHAMDQSAGNSQHKTRTKTDAVPCPDRADQCQMHAAVGSCFHQNHCLPLFICAANNVSPRLPQALLSPTFDAPVALFTNSTPFRPPIA</sequence>
<keyword evidence="3" id="KW-1185">Reference proteome</keyword>
<protein>
    <submittedName>
        <fullName evidence="2">Uncharacterized protein</fullName>
    </submittedName>
</protein>
<proteinExistence type="predicted"/>
<accession>A0ABT4LFG6</accession>
<organism evidence="2 3">
    <name type="scientific">Kiloniella laminariae</name>
    <dbReference type="NCBI Taxonomy" id="454162"/>
    <lineage>
        <taxon>Bacteria</taxon>
        <taxon>Pseudomonadati</taxon>
        <taxon>Pseudomonadota</taxon>
        <taxon>Alphaproteobacteria</taxon>
        <taxon>Rhodospirillales</taxon>
        <taxon>Kiloniellaceae</taxon>
        <taxon>Kiloniella</taxon>
    </lineage>
</organism>
<evidence type="ECO:0000313" key="2">
    <source>
        <dbReference type="EMBL" id="MCZ4279675.1"/>
    </source>
</evidence>
<dbReference type="RefSeq" id="WP_269421875.1">
    <property type="nucleotide sequence ID" value="NZ_JAPWGY010000001.1"/>
</dbReference>
<comment type="caution">
    <text evidence="2">The sequence shown here is derived from an EMBL/GenBank/DDBJ whole genome shotgun (WGS) entry which is preliminary data.</text>
</comment>
<evidence type="ECO:0000256" key="1">
    <source>
        <dbReference type="SAM" id="MobiDB-lite"/>
    </source>
</evidence>
<dbReference type="Proteomes" id="UP001069802">
    <property type="component" value="Unassembled WGS sequence"/>
</dbReference>
<feature type="region of interest" description="Disordered" evidence="1">
    <location>
        <begin position="55"/>
        <end position="74"/>
    </location>
</feature>
<evidence type="ECO:0000313" key="3">
    <source>
        <dbReference type="Proteomes" id="UP001069802"/>
    </source>
</evidence>
<dbReference type="EMBL" id="JAPWGY010000001">
    <property type="protein sequence ID" value="MCZ4279675.1"/>
    <property type="molecule type" value="Genomic_DNA"/>
</dbReference>
<name>A0ABT4LFG6_9PROT</name>
<gene>
    <name evidence="2" type="ORF">O4H49_02720</name>
</gene>
<reference evidence="2" key="1">
    <citation type="submission" date="2022-12" db="EMBL/GenBank/DDBJ databases">
        <title>Bacterial isolates from different developmental stages of Nematostella vectensis.</title>
        <authorList>
            <person name="Fraune S."/>
        </authorList>
    </citation>
    <scope>NUCLEOTIDE SEQUENCE</scope>
    <source>
        <strain evidence="2">G21630-S1</strain>
    </source>
</reference>